<proteinExistence type="predicted"/>
<evidence type="ECO:0008006" key="4">
    <source>
        <dbReference type="Google" id="ProtNLM"/>
    </source>
</evidence>
<feature type="chain" id="PRO_5007459526" description="Lipoprotein" evidence="1">
    <location>
        <begin position="25"/>
        <end position="113"/>
    </location>
</feature>
<keyword evidence="1" id="KW-0732">Signal</keyword>
<dbReference type="PROSITE" id="PS51257">
    <property type="entry name" value="PROKAR_LIPOPROTEIN"/>
    <property type="match status" value="1"/>
</dbReference>
<accession>A0A133XDH8</accession>
<feature type="signal peptide" evidence="1">
    <location>
        <begin position="1"/>
        <end position="24"/>
    </location>
</feature>
<evidence type="ECO:0000256" key="1">
    <source>
        <dbReference type="SAM" id="SignalP"/>
    </source>
</evidence>
<keyword evidence="3" id="KW-1185">Reference proteome</keyword>
<protein>
    <recommendedName>
        <fullName evidence="4">Lipoprotein</fullName>
    </recommendedName>
</protein>
<sequence length="113" mass="13039">MRRNTMRKLIAILSLGFITSCVIADSAEYTLYRTGIDIPMQKHDESLRIHVATFDATPLKSVEDNAKYNLANCEFALELFTLSQPHYRDYRSNTVSPGSIKVKYWCEKGRFKK</sequence>
<gene>
    <name evidence="2" type="ORF">AT959_19420</name>
</gene>
<dbReference type="EMBL" id="LODL01000040">
    <property type="protein sequence ID" value="KXB28993.1"/>
    <property type="molecule type" value="Genomic_DNA"/>
</dbReference>
<dbReference type="Proteomes" id="UP000070186">
    <property type="component" value="Unassembled WGS sequence"/>
</dbReference>
<reference evidence="2 3" key="1">
    <citation type="submission" date="2015-12" db="EMBL/GenBank/DDBJ databases">
        <title>Nitrous oxide reduction kinetics distinguish bacteria harboring typical versus atypical NosZ.</title>
        <authorList>
            <person name="Yoon S."/>
            <person name="Nissen S."/>
            <person name="Park D."/>
            <person name="Sanford R.A."/>
            <person name="Loeffler F.E."/>
        </authorList>
    </citation>
    <scope>NUCLEOTIDE SEQUENCE [LARGE SCALE GENOMIC DNA]</scope>
    <source>
        <strain evidence="2 3">ATCC BAA-841</strain>
    </source>
</reference>
<name>A0A133XDH8_9RHOO</name>
<evidence type="ECO:0000313" key="2">
    <source>
        <dbReference type="EMBL" id="KXB28993.1"/>
    </source>
</evidence>
<organism evidence="2 3">
    <name type="scientific">Dechloromonas denitrificans</name>
    <dbReference type="NCBI Taxonomy" id="281362"/>
    <lineage>
        <taxon>Bacteria</taxon>
        <taxon>Pseudomonadati</taxon>
        <taxon>Pseudomonadota</taxon>
        <taxon>Betaproteobacteria</taxon>
        <taxon>Rhodocyclales</taxon>
        <taxon>Azonexaceae</taxon>
        <taxon>Dechloromonas</taxon>
    </lineage>
</organism>
<comment type="caution">
    <text evidence="2">The sequence shown here is derived from an EMBL/GenBank/DDBJ whole genome shotgun (WGS) entry which is preliminary data.</text>
</comment>
<dbReference type="AlphaFoldDB" id="A0A133XDH8"/>
<evidence type="ECO:0000313" key="3">
    <source>
        <dbReference type="Proteomes" id="UP000070186"/>
    </source>
</evidence>